<dbReference type="AlphaFoldDB" id="A0A0P0N3Q9"/>
<sequence>MIVRRCSTNKRGPTIAVSGPPGSGKTTYARRLAEELGLEYYSAGMIFRMVARERGVSIEELNRIASEDPSIDLEIDSRTLEIGCRGGVVLEGHLVAWVLGSVADVRIYVTAPLDVRIRRIAARENRPLDEVYRETVAREYMHWRRFLDYYGIDVNNLQIFNLVLDTEPLSVDEAYNVIKTYTCRLLARKGFKIEACSR</sequence>
<keyword evidence="7 10" id="KW-0067">ATP-binding</keyword>
<dbReference type="STRING" id="1273541.Pyrde_0996"/>
<dbReference type="GO" id="GO:0036430">
    <property type="term" value="F:CMP kinase activity"/>
    <property type="evidence" value="ECO:0007669"/>
    <property type="project" value="RHEA"/>
</dbReference>
<dbReference type="EC" id="2.7.4.25" evidence="10"/>
<comment type="catalytic activity">
    <reaction evidence="8 10">
        <text>dCMP + ATP = dCDP + ADP</text>
        <dbReference type="Rhea" id="RHEA:25094"/>
        <dbReference type="ChEBI" id="CHEBI:30616"/>
        <dbReference type="ChEBI" id="CHEBI:57566"/>
        <dbReference type="ChEBI" id="CHEBI:58593"/>
        <dbReference type="ChEBI" id="CHEBI:456216"/>
        <dbReference type="EC" id="2.7.4.25"/>
    </reaction>
</comment>
<evidence type="ECO:0000256" key="8">
    <source>
        <dbReference type="ARBA" id="ARBA00047615"/>
    </source>
</evidence>
<gene>
    <name evidence="10" type="primary">cmk</name>
    <name evidence="11" type="ORF">Pyrde_0996</name>
</gene>
<dbReference type="GO" id="GO:0036431">
    <property type="term" value="F:dCMP kinase activity"/>
    <property type="evidence" value="ECO:0007669"/>
    <property type="project" value="InterPro"/>
</dbReference>
<evidence type="ECO:0000256" key="1">
    <source>
        <dbReference type="ARBA" id="ARBA00004496"/>
    </source>
</evidence>
<keyword evidence="5 10" id="KW-0547">Nucleotide-binding</keyword>
<evidence type="ECO:0000256" key="5">
    <source>
        <dbReference type="ARBA" id="ARBA00022741"/>
    </source>
</evidence>
<evidence type="ECO:0000256" key="9">
    <source>
        <dbReference type="ARBA" id="ARBA00048478"/>
    </source>
</evidence>
<dbReference type="NCBIfam" id="TIGR02173">
    <property type="entry name" value="cyt_kin_arch"/>
    <property type="match status" value="1"/>
</dbReference>
<dbReference type="GO" id="GO:0005737">
    <property type="term" value="C:cytoplasm"/>
    <property type="evidence" value="ECO:0007669"/>
    <property type="project" value="UniProtKB-SubCell"/>
</dbReference>
<evidence type="ECO:0000313" key="11">
    <source>
        <dbReference type="EMBL" id="ALL01044.1"/>
    </source>
</evidence>
<evidence type="ECO:0000313" key="12">
    <source>
        <dbReference type="Proteomes" id="UP000058613"/>
    </source>
</evidence>
<evidence type="ECO:0000256" key="7">
    <source>
        <dbReference type="ARBA" id="ARBA00022840"/>
    </source>
</evidence>
<keyword evidence="4 10" id="KW-0808">Transferase</keyword>
<feature type="binding site" evidence="10">
    <location>
        <begin position="19"/>
        <end position="27"/>
    </location>
    <ligand>
        <name>ATP</name>
        <dbReference type="ChEBI" id="CHEBI:30616"/>
    </ligand>
</feature>
<dbReference type="Pfam" id="PF13189">
    <property type="entry name" value="Cytidylate_kin2"/>
    <property type="match status" value="1"/>
</dbReference>
<evidence type="ECO:0000256" key="4">
    <source>
        <dbReference type="ARBA" id="ARBA00022679"/>
    </source>
</evidence>
<comment type="catalytic activity">
    <reaction evidence="9 10">
        <text>CMP + ATP = CDP + ADP</text>
        <dbReference type="Rhea" id="RHEA:11600"/>
        <dbReference type="ChEBI" id="CHEBI:30616"/>
        <dbReference type="ChEBI" id="CHEBI:58069"/>
        <dbReference type="ChEBI" id="CHEBI:60377"/>
        <dbReference type="ChEBI" id="CHEBI:456216"/>
        <dbReference type="EC" id="2.7.4.25"/>
    </reaction>
</comment>
<evidence type="ECO:0000256" key="2">
    <source>
        <dbReference type="ARBA" id="ARBA00011005"/>
    </source>
</evidence>
<dbReference type="EMBL" id="CP013011">
    <property type="protein sequence ID" value="ALL01044.1"/>
    <property type="molecule type" value="Genomic_DNA"/>
</dbReference>
<dbReference type="Gene3D" id="3.40.50.300">
    <property type="entry name" value="P-loop containing nucleotide triphosphate hydrolases"/>
    <property type="match status" value="1"/>
</dbReference>
<accession>A0A0P0N3Q9</accession>
<comment type="similarity">
    <text evidence="2 10">Belongs to the cytidylate kinase family. Type 2 subfamily.</text>
</comment>
<name>A0A0P0N3Q9_9CREN</name>
<evidence type="ECO:0000256" key="6">
    <source>
        <dbReference type="ARBA" id="ARBA00022777"/>
    </source>
</evidence>
<dbReference type="HAMAP" id="MF_00239">
    <property type="entry name" value="Cytidyl_kinase_type2"/>
    <property type="match status" value="1"/>
</dbReference>
<protein>
    <recommendedName>
        <fullName evidence="10">Cytidylate kinase</fullName>
        <shortName evidence="10">CK</shortName>
        <ecNumber evidence="10">2.7.4.25</ecNumber>
    </recommendedName>
    <alternativeName>
        <fullName evidence="10">Cytidine monophosphate kinase</fullName>
        <shortName evidence="10">CMP kinase</shortName>
    </alternativeName>
</protein>
<dbReference type="SUPFAM" id="SSF52540">
    <property type="entry name" value="P-loop containing nucleoside triphosphate hydrolases"/>
    <property type="match status" value="1"/>
</dbReference>
<dbReference type="InterPro" id="IPR011892">
    <property type="entry name" value="Cyt_kin_arch"/>
</dbReference>
<proteinExistence type="inferred from homology"/>
<dbReference type="GO" id="GO:0005524">
    <property type="term" value="F:ATP binding"/>
    <property type="evidence" value="ECO:0007669"/>
    <property type="project" value="UniProtKB-UniRule"/>
</dbReference>
<dbReference type="Proteomes" id="UP000058613">
    <property type="component" value="Chromosome"/>
</dbReference>
<dbReference type="GO" id="GO:0006220">
    <property type="term" value="P:pyrimidine nucleotide metabolic process"/>
    <property type="evidence" value="ECO:0007669"/>
    <property type="project" value="UniProtKB-UniRule"/>
</dbReference>
<dbReference type="InterPro" id="IPR027417">
    <property type="entry name" value="P-loop_NTPase"/>
</dbReference>
<keyword evidence="3 10" id="KW-0963">Cytoplasm</keyword>
<comment type="subcellular location">
    <subcellularLocation>
        <location evidence="1 10">Cytoplasm</location>
    </subcellularLocation>
</comment>
<dbReference type="KEGG" id="pdl:Pyrde_0996"/>
<organism evidence="11 12">
    <name type="scientific">Pyrodictium delaneyi</name>
    <dbReference type="NCBI Taxonomy" id="1273541"/>
    <lineage>
        <taxon>Archaea</taxon>
        <taxon>Thermoproteota</taxon>
        <taxon>Thermoprotei</taxon>
        <taxon>Desulfurococcales</taxon>
        <taxon>Pyrodictiaceae</taxon>
        <taxon>Pyrodictium</taxon>
    </lineage>
</organism>
<reference evidence="11 12" key="1">
    <citation type="submission" date="2015-10" db="EMBL/GenBank/DDBJ databases">
        <title>Complete genome sequence of hyperthermophilic archaeon Pyrodictium delaneyi Su06.</title>
        <authorList>
            <person name="Jung J.-H."/>
            <person name="Lin J."/>
            <person name="Holden J.F."/>
            <person name="Park C.-S."/>
        </authorList>
    </citation>
    <scope>NUCLEOTIDE SEQUENCE [LARGE SCALE GENOMIC DNA]</scope>
    <source>
        <strain evidence="11 12">Su06</strain>
    </source>
</reference>
<dbReference type="PATRIC" id="fig|1273541.4.peg.1070"/>
<dbReference type="InterPro" id="IPR011994">
    <property type="entry name" value="Cytidylate_kinase_dom"/>
</dbReference>
<evidence type="ECO:0000256" key="3">
    <source>
        <dbReference type="ARBA" id="ARBA00022490"/>
    </source>
</evidence>
<keyword evidence="6 10" id="KW-0418">Kinase</keyword>
<evidence type="ECO:0000256" key="10">
    <source>
        <dbReference type="HAMAP-Rule" id="MF_00239"/>
    </source>
</evidence>
<dbReference type="CDD" id="cd02020">
    <property type="entry name" value="CMPK"/>
    <property type="match status" value="1"/>
</dbReference>